<feature type="chain" id="PRO_5045258373" evidence="3">
    <location>
        <begin position="35"/>
        <end position="500"/>
    </location>
</feature>
<feature type="signal peptide" evidence="3">
    <location>
        <begin position="1"/>
        <end position="34"/>
    </location>
</feature>
<feature type="transmembrane region" description="Helical" evidence="2">
    <location>
        <begin position="324"/>
        <end position="344"/>
    </location>
</feature>
<keyword evidence="2" id="KW-0472">Membrane</keyword>
<dbReference type="EMBL" id="JBHMQV010000001">
    <property type="protein sequence ID" value="MFC0842692.1"/>
    <property type="molecule type" value="Genomic_DNA"/>
</dbReference>
<organism evidence="4 5">
    <name type="scientific">Streptomyces noboritoensis</name>
    <dbReference type="NCBI Taxonomy" id="67337"/>
    <lineage>
        <taxon>Bacteria</taxon>
        <taxon>Bacillati</taxon>
        <taxon>Actinomycetota</taxon>
        <taxon>Actinomycetes</taxon>
        <taxon>Kitasatosporales</taxon>
        <taxon>Streptomycetaceae</taxon>
        <taxon>Streptomyces</taxon>
    </lineage>
</organism>
<dbReference type="PANTHER" id="PTHR40659">
    <property type="entry name" value="NICKEL/COBALT EFFLUX SYSTEM RCNA"/>
    <property type="match status" value="1"/>
</dbReference>
<reference evidence="4 5" key="1">
    <citation type="submission" date="2024-09" db="EMBL/GenBank/DDBJ databases">
        <authorList>
            <person name="Sun Q."/>
            <person name="Mori K."/>
        </authorList>
    </citation>
    <scope>NUCLEOTIDE SEQUENCE [LARGE SCALE GENOMIC DNA]</scope>
    <source>
        <strain evidence="4 5">JCM 4557</strain>
    </source>
</reference>
<sequence>MNRPRPLRLGTVAGGAVLAVAALIGPLLASTASAAAPTHPLGNFTVNHYEGLVVAPGKLTVDHVEDLAEIPATQARAAEMTADERSAWAAMRCRAAARDSTVTAAGRPAALAVESGSAQVRPGQAGLVTLRLECLLAAPLPDAAELAVDFHAPARHGPGWREITARADRMTLKAASVPTRSVSDRLVRYPADLLSSPPDRTSAELRAVPGGPPLATDSPGPAATGVLPRGADRWTQALTGLVARHNLTAGFAALALGTALLLGALHALAPGHGKTMMAAAAAAGGRGSLRQVLALGASVTLTHTLGVFALGGLIAAGSAATPSVVSWLGVVSGALVAGAGTVLVRRAWHNRRHQKEHLHGHGHSHETNSPHAHGHSHPHDDHHHDHHRPVGLRGTVLLGFAGGLVPSPSAVVVLVGAAALGQAWFGALLVLAYGAGLALTLTAAGYAAVRIGERLVRLGRTRTRGRLAAAANRFAPLGTAFVVLFLGCGLVLKGAAAALG</sequence>
<proteinExistence type="predicted"/>
<dbReference type="PANTHER" id="PTHR40659:SF1">
    <property type="entry name" value="NICKEL_COBALT EFFLUX SYSTEM RCNA"/>
    <property type="match status" value="1"/>
</dbReference>
<evidence type="ECO:0000313" key="4">
    <source>
        <dbReference type="EMBL" id="MFC0842692.1"/>
    </source>
</evidence>
<name>A0ABV6TA96_9ACTN</name>
<feature type="transmembrane region" description="Helical" evidence="2">
    <location>
        <begin position="470"/>
        <end position="492"/>
    </location>
</feature>
<protein>
    <submittedName>
        <fullName evidence="4">Nickel transporter</fullName>
    </submittedName>
</protein>
<feature type="compositionally biased region" description="Basic and acidic residues" evidence="1">
    <location>
        <begin position="357"/>
        <end position="368"/>
    </location>
</feature>
<feature type="region of interest" description="Disordered" evidence="1">
    <location>
        <begin position="353"/>
        <end position="389"/>
    </location>
</feature>
<evidence type="ECO:0000256" key="2">
    <source>
        <dbReference type="SAM" id="Phobius"/>
    </source>
</evidence>
<evidence type="ECO:0000256" key="3">
    <source>
        <dbReference type="SAM" id="SignalP"/>
    </source>
</evidence>
<keyword evidence="2" id="KW-1133">Transmembrane helix</keyword>
<keyword evidence="3" id="KW-0732">Signal</keyword>
<accession>A0ABV6TA96</accession>
<evidence type="ECO:0000313" key="5">
    <source>
        <dbReference type="Proteomes" id="UP001589887"/>
    </source>
</evidence>
<keyword evidence="5" id="KW-1185">Reference proteome</keyword>
<gene>
    <name evidence="4" type="ORF">ACFH04_02930</name>
</gene>
<keyword evidence="2" id="KW-0812">Transmembrane</keyword>
<comment type="caution">
    <text evidence="4">The sequence shown here is derived from an EMBL/GenBank/DDBJ whole genome shotgun (WGS) entry which is preliminary data.</text>
</comment>
<evidence type="ECO:0000256" key="1">
    <source>
        <dbReference type="SAM" id="MobiDB-lite"/>
    </source>
</evidence>
<dbReference type="RefSeq" id="WP_394316521.1">
    <property type="nucleotide sequence ID" value="NZ_JBHMQV010000001.1"/>
</dbReference>
<feature type="transmembrane region" description="Helical" evidence="2">
    <location>
        <begin position="424"/>
        <end position="449"/>
    </location>
</feature>
<feature type="transmembrane region" description="Helical" evidence="2">
    <location>
        <begin position="292"/>
        <end position="318"/>
    </location>
</feature>
<dbReference type="Proteomes" id="UP001589887">
    <property type="component" value="Unassembled WGS sequence"/>
</dbReference>
<feature type="transmembrane region" description="Helical" evidence="2">
    <location>
        <begin position="249"/>
        <end position="271"/>
    </location>
</feature>
<feature type="region of interest" description="Disordered" evidence="1">
    <location>
        <begin position="193"/>
        <end position="223"/>
    </location>
</feature>
<feature type="transmembrane region" description="Helical" evidence="2">
    <location>
        <begin position="396"/>
        <end position="418"/>
    </location>
</feature>
<dbReference type="InterPro" id="IPR051224">
    <property type="entry name" value="NiCoT_RcnA"/>
</dbReference>